<evidence type="ECO:0000256" key="2">
    <source>
        <dbReference type="ARBA" id="ARBA00022771"/>
    </source>
</evidence>
<evidence type="ECO:0000256" key="1">
    <source>
        <dbReference type="ARBA" id="ARBA00022723"/>
    </source>
</evidence>
<dbReference type="PANTHER" id="PTHR30313">
    <property type="entry name" value="DNA PRIMASE"/>
    <property type="match status" value="1"/>
</dbReference>
<dbReference type="GO" id="GO:0008270">
    <property type="term" value="F:zinc ion binding"/>
    <property type="evidence" value="ECO:0007669"/>
    <property type="project" value="UniProtKB-KW"/>
</dbReference>
<dbReference type="Gene3D" id="3.90.580.10">
    <property type="entry name" value="Zinc finger, CHC2-type domain"/>
    <property type="match status" value="1"/>
</dbReference>
<protein>
    <submittedName>
        <fullName evidence="5">DNA primase</fullName>
    </submittedName>
</protein>
<gene>
    <name evidence="5" type="ORF">CPT_Moonbeam98</name>
</gene>
<dbReference type="Proteomes" id="UP000030207">
    <property type="component" value="Segment"/>
</dbReference>
<dbReference type="OrthoDB" id="3519at10239"/>
<dbReference type="Gene3D" id="3.40.1360.10">
    <property type="match status" value="1"/>
</dbReference>
<dbReference type="KEGG" id="vg:24608073"/>
<organism evidence="5 6">
    <name type="scientific">Bacillus phage Moonbeam</name>
    <dbReference type="NCBI Taxonomy" id="1540091"/>
    <lineage>
        <taxon>Viruses</taxon>
        <taxon>Duplodnaviria</taxon>
        <taxon>Heunggongvirae</taxon>
        <taxon>Uroviricota</taxon>
        <taxon>Caudoviricetes</taxon>
        <taxon>Herelleviridae</taxon>
        <taxon>Bastillevirinae</taxon>
        <taxon>Moonbeamvirus</taxon>
        <taxon>Moonbeamvirus moonbeam</taxon>
    </lineage>
</organism>
<dbReference type="RefSeq" id="YP_009151661.1">
    <property type="nucleotide sequence ID" value="NC_027374.1"/>
</dbReference>
<dbReference type="GO" id="GO:0003899">
    <property type="term" value="F:DNA-directed RNA polymerase activity"/>
    <property type="evidence" value="ECO:0007669"/>
    <property type="project" value="InterPro"/>
</dbReference>
<dbReference type="EMBL" id="KM236246">
    <property type="protein sequence ID" value="AIW03496.1"/>
    <property type="molecule type" value="Genomic_DNA"/>
</dbReference>
<dbReference type="InterPro" id="IPR050219">
    <property type="entry name" value="DnaG_primase"/>
</dbReference>
<dbReference type="GO" id="GO:0003677">
    <property type="term" value="F:DNA binding"/>
    <property type="evidence" value="ECO:0007669"/>
    <property type="project" value="InterPro"/>
</dbReference>
<keyword evidence="6" id="KW-1185">Reference proteome</keyword>
<dbReference type="PANTHER" id="PTHR30313:SF2">
    <property type="entry name" value="DNA PRIMASE"/>
    <property type="match status" value="1"/>
</dbReference>
<keyword evidence="2" id="KW-0863">Zinc-finger</keyword>
<evidence type="ECO:0000256" key="3">
    <source>
        <dbReference type="ARBA" id="ARBA00022833"/>
    </source>
</evidence>
<keyword evidence="3" id="KW-0862">Zinc</keyword>
<reference evidence="5 6" key="1">
    <citation type="submission" date="2014-07" db="EMBL/GenBank/DDBJ databases">
        <title>Complete Genome of Bacillus megaterium Myophage Moonbeam.</title>
        <authorList>
            <person name="Cadungog J.N."/>
            <person name="Khatemi B.E."/>
            <person name="Hernandez A.C."/>
            <person name="Everett G.F.K."/>
        </authorList>
    </citation>
    <scope>NUCLEOTIDE SEQUENCE [LARGE SCALE GENOMIC DNA]</scope>
</reference>
<evidence type="ECO:0000313" key="6">
    <source>
        <dbReference type="Proteomes" id="UP000030207"/>
    </source>
</evidence>
<accession>A0A0A0RSK4</accession>
<dbReference type="InterPro" id="IPR002694">
    <property type="entry name" value="Znf_CHC2"/>
</dbReference>
<dbReference type="SUPFAM" id="SSF56731">
    <property type="entry name" value="DNA primase core"/>
    <property type="match status" value="1"/>
</dbReference>
<proteinExistence type="predicted"/>
<dbReference type="Pfam" id="PF01807">
    <property type="entry name" value="Zn_ribbon_DnaG"/>
    <property type="match status" value="1"/>
</dbReference>
<dbReference type="InterPro" id="IPR036977">
    <property type="entry name" value="DNA_primase_Znf_CHC2"/>
</dbReference>
<sequence>MFLDLLMQELGSEKAAGGETRFCCPFCDDTKHKFYVHSESGVWICFKCDSRGNPVTFVKQYYEVNYYEASDILLTYDYDANAERNTNLISSDYTQNLSREEILMLFIAQGGKPTQEKKEVRYTCPAPPTNCKPLAQNFNNPEAYPFFAYLHGRGVTMEHIQRHNISYVVQGDVQKVDGTFMTLHNHLVFYTHDDKGKPLYWNTRSIEKDSFIKSFNAPSKETEYSKNNTIFNLNWAKFTDRIVITEGFFDAITIADNNGVATFGKQITSEQVDLLIRETEDRQLPIYLYLDRDAWKQMIKSAHRIKERVPNRKLYYVLGDKQYDANDLGTERVQELIDQAFPADSEGDLKLSLLNS</sequence>
<dbReference type="SUPFAM" id="SSF57783">
    <property type="entry name" value="Zinc beta-ribbon"/>
    <property type="match status" value="1"/>
</dbReference>
<evidence type="ECO:0000259" key="4">
    <source>
        <dbReference type="SMART" id="SM00400"/>
    </source>
</evidence>
<dbReference type="GO" id="GO:0006269">
    <property type="term" value="P:DNA replication, synthesis of primer"/>
    <property type="evidence" value="ECO:0007669"/>
    <property type="project" value="TreeGrafter"/>
</dbReference>
<name>A0A0A0RSK4_9CAUD</name>
<dbReference type="GeneID" id="24608073"/>
<keyword evidence="1" id="KW-0479">Metal-binding</keyword>
<dbReference type="SMART" id="SM00400">
    <property type="entry name" value="ZnF_CHCC"/>
    <property type="match status" value="1"/>
</dbReference>
<feature type="domain" description="Zinc finger CHC2-type" evidence="4">
    <location>
        <begin position="23"/>
        <end position="74"/>
    </location>
</feature>
<evidence type="ECO:0000313" key="5">
    <source>
        <dbReference type="EMBL" id="AIW03496.1"/>
    </source>
</evidence>